<evidence type="ECO:0000256" key="1">
    <source>
        <dbReference type="SAM" id="Phobius"/>
    </source>
</evidence>
<accession>A0A2N5XMF9</accession>
<dbReference type="Proteomes" id="UP000234881">
    <property type="component" value="Unassembled WGS sequence"/>
</dbReference>
<name>A0A2N5XMF9_9HYPH</name>
<dbReference type="AlphaFoldDB" id="A0A2N5XMF9"/>
<dbReference type="Gene3D" id="3.90.1720.10">
    <property type="entry name" value="endopeptidase domain like (from Nostoc punctiforme)"/>
    <property type="match status" value="1"/>
</dbReference>
<dbReference type="OrthoDB" id="195541at2"/>
<comment type="caution">
    <text evidence="2">The sequence shown here is derived from an EMBL/GenBank/DDBJ whole genome shotgun (WGS) entry which is preliminary data.</text>
</comment>
<evidence type="ECO:0000313" key="3">
    <source>
        <dbReference type="Proteomes" id="UP000234881"/>
    </source>
</evidence>
<organism evidence="2 3">
    <name type="scientific">Cohaesibacter celericrescens</name>
    <dbReference type="NCBI Taxonomy" id="2067669"/>
    <lineage>
        <taxon>Bacteria</taxon>
        <taxon>Pseudomonadati</taxon>
        <taxon>Pseudomonadota</taxon>
        <taxon>Alphaproteobacteria</taxon>
        <taxon>Hyphomicrobiales</taxon>
        <taxon>Cohaesibacteraceae</taxon>
    </lineage>
</organism>
<dbReference type="RefSeq" id="WP_101535332.1">
    <property type="nucleotide sequence ID" value="NZ_PKUQ01000047.1"/>
</dbReference>
<dbReference type="InterPro" id="IPR024453">
    <property type="entry name" value="Peptidase_C92"/>
</dbReference>
<keyword evidence="1" id="KW-0812">Transmembrane</keyword>
<evidence type="ECO:0000313" key="2">
    <source>
        <dbReference type="EMBL" id="PLW75630.1"/>
    </source>
</evidence>
<dbReference type="InterPro" id="IPR038765">
    <property type="entry name" value="Papain-like_cys_pep_sf"/>
</dbReference>
<feature type="transmembrane region" description="Helical" evidence="1">
    <location>
        <begin position="20"/>
        <end position="39"/>
    </location>
</feature>
<dbReference type="Pfam" id="PF05708">
    <property type="entry name" value="Peptidase_C92"/>
    <property type="match status" value="1"/>
</dbReference>
<gene>
    <name evidence="2" type="ORF">C0081_18445</name>
</gene>
<reference evidence="2 3" key="1">
    <citation type="submission" date="2018-01" db="EMBL/GenBank/DDBJ databases">
        <title>The draft genome sequence of Cohaesibacter sp. H1304.</title>
        <authorList>
            <person name="Wang N.-N."/>
            <person name="Du Z.-J."/>
        </authorList>
    </citation>
    <scope>NUCLEOTIDE SEQUENCE [LARGE SCALE GENOMIC DNA]</scope>
    <source>
        <strain evidence="2 3">H1304</strain>
    </source>
</reference>
<keyword evidence="1" id="KW-0472">Membrane</keyword>
<protein>
    <submittedName>
        <fullName evidence="2">Uncharacterized protein</fullName>
    </submittedName>
</protein>
<keyword evidence="3" id="KW-1185">Reference proteome</keyword>
<keyword evidence="1" id="KW-1133">Transmembrane helix</keyword>
<sequence>MNQILAKSFRIPITIWGDIFARTGWIGLLFGLFAVHMATDFTISLARHQPLFTTTFEWVAKGLANSVGFIELRPGYLTQDDHALSSLKEQLQPFDIILVAAPFKGTSFFTPGRYTHMAIWLGTSDDWKAADWDKNQRYKPLFKAVSQGQSLLQADRDGVVQTPLSNILNADEIAVYRPSKLTSPQFHFDRIMQNMGKAYDYNLDGFDHNRVICTELVSGIFPGIRVQKSTRLWRSFILPDDLLRGLERSTNWQRWFHEGPQSQ</sequence>
<dbReference type="EMBL" id="PKUQ01000047">
    <property type="protein sequence ID" value="PLW75630.1"/>
    <property type="molecule type" value="Genomic_DNA"/>
</dbReference>
<dbReference type="SUPFAM" id="SSF54001">
    <property type="entry name" value="Cysteine proteinases"/>
    <property type="match status" value="1"/>
</dbReference>
<proteinExistence type="predicted"/>